<name>K5W3Q9_PHACS</name>
<proteinExistence type="predicted"/>
<evidence type="ECO:0008006" key="3">
    <source>
        <dbReference type="Google" id="ProtNLM"/>
    </source>
</evidence>
<accession>K5W3Q9</accession>
<dbReference type="AlphaFoldDB" id="K5W3Q9"/>
<dbReference type="Proteomes" id="UP000008370">
    <property type="component" value="Unassembled WGS sequence"/>
</dbReference>
<evidence type="ECO:0000313" key="2">
    <source>
        <dbReference type="Proteomes" id="UP000008370"/>
    </source>
</evidence>
<dbReference type="GeneID" id="18913099"/>
<gene>
    <name evidence="1" type="ORF">PHACADRAFT_211409</name>
</gene>
<keyword evidence="2" id="KW-1185">Reference proteome</keyword>
<dbReference type="KEGG" id="pco:PHACADRAFT_211409"/>
<evidence type="ECO:0000313" key="1">
    <source>
        <dbReference type="EMBL" id="EKM53760.1"/>
    </source>
</evidence>
<reference evidence="1 2" key="1">
    <citation type="journal article" date="2012" name="BMC Genomics">
        <title>Comparative genomics of the white-rot fungi, Phanerochaete carnosa and P. chrysosporium, to elucidate the genetic basis of the distinct wood types they colonize.</title>
        <authorList>
            <person name="Suzuki H."/>
            <person name="MacDonald J."/>
            <person name="Syed K."/>
            <person name="Salamov A."/>
            <person name="Hori C."/>
            <person name="Aerts A."/>
            <person name="Henrissat B."/>
            <person name="Wiebenga A."/>
            <person name="vanKuyk P.A."/>
            <person name="Barry K."/>
            <person name="Lindquist E."/>
            <person name="LaButti K."/>
            <person name="Lapidus A."/>
            <person name="Lucas S."/>
            <person name="Coutinho P."/>
            <person name="Gong Y."/>
            <person name="Samejima M."/>
            <person name="Mahadevan R."/>
            <person name="Abou-Zaid M."/>
            <person name="de Vries R.P."/>
            <person name="Igarashi K."/>
            <person name="Yadav J.S."/>
            <person name="Grigoriev I.V."/>
            <person name="Master E.R."/>
        </authorList>
    </citation>
    <scope>NUCLEOTIDE SEQUENCE [LARGE SCALE GENOMIC DNA]</scope>
    <source>
        <strain evidence="1 2">HHB-10118-sp</strain>
    </source>
</reference>
<dbReference type="InParanoid" id="K5W3Q9"/>
<dbReference type="HOGENOM" id="CLU_016205_0_0_1"/>
<dbReference type="OrthoDB" id="5418601at2759"/>
<organism evidence="1 2">
    <name type="scientific">Phanerochaete carnosa (strain HHB-10118-sp)</name>
    <name type="common">White-rot fungus</name>
    <name type="synonym">Peniophora carnosa</name>
    <dbReference type="NCBI Taxonomy" id="650164"/>
    <lineage>
        <taxon>Eukaryota</taxon>
        <taxon>Fungi</taxon>
        <taxon>Dikarya</taxon>
        <taxon>Basidiomycota</taxon>
        <taxon>Agaricomycotina</taxon>
        <taxon>Agaricomycetes</taxon>
        <taxon>Polyporales</taxon>
        <taxon>Phanerochaetaceae</taxon>
        <taxon>Phanerochaete</taxon>
    </lineage>
</organism>
<dbReference type="EMBL" id="JH930474">
    <property type="protein sequence ID" value="EKM53760.1"/>
    <property type="molecule type" value="Genomic_DNA"/>
</dbReference>
<dbReference type="RefSeq" id="XP_007398438.1">
    <property type="nucleotide sequence ID" value="XM_007398376.1"/>
</dbReference>
<protein>
    <recommendedName>
        <fullName evidence="3">Heterokaryon incompatibility domain-containing protein</fullName>
    </recommendedName>
</protein>
<sequence length="540" mass="62266">MPCAAMNTSKSLKLLNDILGTRYTLGKPGLEQCLDHFIRNSRDFGQVYGALRCHWQSDFTRLLSDIAAKQKREEVMQKNALDGGYISNSQVSPRRVWDLYSNRVLPFYAIDQNRNSLVIPDNIWTVSHSWVHENARIDVSTPINDYKWPVPIPNNTTFDHIRVELLNLGAEYVWLDVLCMRQRGRPEDEEQRKEEWKLDVPTIGSVYSLDRPCVTYFNGLGLPFDPSPQVLSSDRHWLKRVWTVQEATDLWLPGGITGATSTDTQRFFRELLPRSIPQNFLSSFDHLAFAVRAMQGRHCTAGLDRVHGLAYILNCKTLPIYDEGMPTELAWTALLKHIGLDSRWRVALRHARRHPNDTSLLPSWKDFMQYEQEGNDIHSWYSVPGLSDLYLLDHLNLHTPEPGTYFHKVIAGLYGSIDIDREGTKDSSGHKILRFQDAIGALYEITATKVGGTFLRGAAYLILKFTSEVWLVVEVIGRRLMGEQMVQWVVKRGCIFPLLDPIPYRVWGNRWVVYVSEGEVREKKSVFRRLHKPLERYLLQ</sequence>